<feature type="compositionally biased region" description="Polar residues" evidence="1">
    <location>
        <begin position="104"/>
        <end position="118"/>
    </location>
</feature>
<dbReference type="Proteomes" id="UP000001070">
    <property type="component" value="Unassembled WGS sequence"/>
</dbReference>
<organism evidence="3">
    <name type="scientific">Drosophila grimshawi</name>
    <name type="common">Hawaiian fruit fly</name>
    <name type="synonym">Idiomyia grimshawi</name>
    <dbReference type="NCBI Taxonomy" id="7222"/>
    <lineage>
        <taxon>Eukaryota</taxon>
        <taxon>Metazoa</taxon>
        <taxon>Ecdysozoa</taxon>
        <taxon>Arthropoda</taxon>
        <taxon>Hexapoda</taxon>
        <taxon>Insecta</taxon>
        <taxon>Pterygota</taxon>
        <taxon>Neoptera</taxon>
        <taxon>Endopterygota</taxon>
        <taxon>Diptera</taxon>
        <taxon>Brachycera</taxon>
        <taxon>Muscomorpha</taxon>
        <taxon>Ephydroidea</taxon>
        <taxon>Drosophilidae</taxon>
        <taxon>Drosophila</taxon>
        <taxon>Hawaiian Drosophila</taxon>
    </lineage>
</organism>
<dbReference type="OrthoDB" id="8052122at2759"/>
<dbReference type="OMA" id="VSPRYTM"/>
<name>B4JRZ3_DROGR</name>
<dbReference type="PhylomeDB" id="B4JRZ3"/>
<dbReference type="HOGENOM" id="CLU_1588238_0_0_1"/>
<dbReference type="eggNOG" id="ENOG502TCP5">
    <property type="taxonomic scope" value="Eukaryota"/>
</dbReference>
<evidence type="ECO:0000256" key="1">
    <source>
        <dbReference type="SAM" id="MobiDB-lite"/>
    </source>
</evidence>
<keyword evidence="3" id="KW-1185">Reference proteome</keyword>
<reference evidence="2 3" key="1">
    <citation type="journal article" date="2007" name="Nature">
        <title>Evolution of genes and genomes on the Drosophila phylogeny.</title>
        <authorList>
            <consortium name="Drosophila 12 Genomes Consortium"/>
            <person name="Clark A.G."/>
            <person name="Eisen M.B."/>
            <person name="Smith D.R."/>
            <person name="Bergman C.M."/>
            <person name="Oliver B."/>
            <person name="Markow T.A."/>
            <person name="Kaufman T.C."/>
            <person name="Kellis M."/>
            <person name="Gelbart W."/>
            <person name="Iyer V.N."/>
            <person name="Pollard D.A."/>
            <person name="Sackton T.B."/>
            <person name="Larracuente A.M."/>
            <person name="Singh N.D."/>
            <person name="Abad J.P."/>
            <person name="Abt D.N."/>
            <person name="Adryan B."/>
            <person name="Aguade M."/>
            <person name="Akashi H."/>
            <person name="Anderson W.W."/>
            <person name="Aquadro C.F."/>
            <person name="Ardell D.H."/>
            <person name="Arguello R."/>
            <person name="Artieri C.G."/>
            <person name="Barbash D.A."/>
            <person name="Barker D."/>
            <person name="Barsanti P."/>
            <person name="Batterham P."/>
            <person name="Batzoglou S."/>
            <person name="Begun D."/>
            <person name="Bhutkar A."/>
            <person name="Blanco E."/>
            <person name="Bosak S.A."/>
            <person name="Bradley R.K."/>
            <person name="Brand A.D."/>
            <person name="Brent M.R."/>
            <person name="Brooks A.N."/>
            <person name="Brown R.H."/>
            <person name="Butlin R.K."/>
            <person name="Caggese C."/>
            <person name="Calvi B.R."/>
            <person name="Bernardo de Carvalho A."/>
            <person name="Caspi A."/>
            <person name="Castrezana S."/>
            <person name="Celniker S.E."/>
            <person name="Chang J.L."/>
            <person name="Chapple C."/>
            <person name="Chatterji S."/>
            <person name="Chinwalla A."/>
            <person name="Civetta A."/>
            <person name="Clifton S.W."/>
            <person name="Comeron J.M."/>
            <person name="Costello J.C."/>
            <person name="Coyne J.A."/>
            <person name="Daub J."/>
            <person name="David R.G."/>
            <person name="Delcher A.L."/>
            <person name="Delehaunty K."/>
            <person name="Do C.B."/>
            <person name="Ebling H."/>
            <person name="Edwards K."/>
            <person name="Eickbush T."/>
            <person name="Evans J.D."/>
            <person name="Filipski A."/>
            <person name="Findeiss S."/>
            <person name="Freyhult E."/>
            <person name="Fulton L."/>
            <person name="Fulton R."/>
            <person name="Garcia A.C."/>
            <person name="Gardiner A."/>
            <person name="Garfield D.A."/>
            <person name="Garvin B.E."/>
            <person name="Gibson G."/>
            <person name="Gilbert D."/>
            <person name="Gnerre S."/>
            <person name="Godfrey J."/>
            <person name="Good R."/>
            <person name="Gotea V."/>
            <person name="Gravely B."/>
            <person name="Greenberg A.J."/>
            <person name="Griffiths-Jones S."/>
            <person name="Gross S."/>
            <person name="Guigo R."/>
            <person name="Gustafson E.A."/>
            <person name="Haerty W."/>
            <person name="Hahn M.W."/>
            <person name="Halligan D.L."/>
            <person name="Halpern A.L."/>
            <person name="Halter G.M."/>
            <person name="Han M.V."/>
            <person name="Heger A."/>
            <person name="Hillier L."/>
            <person name="Hinrichs A.S."/>
            <person name="Holmes I."/>
            <person name="Hoskins R.A."/>
            <person name="Hubisz M.J."/>
            <person name="Hultmark D."/>
            <person name="Huntley M.A."/>
            <person name="Jaffe D.B."/>
            <person name="Jagadeeshan S."/>
            <person name="Jeck W.R."/>
            <person name="Johnson J."/>
            <person name="Jones C.D."/>
            <person name="Jordan W.C."/>
            <person name="Karpen G.H."/>
            <person name="Kataoka E."/>
            <person name="Keightley P.D."/>
            <person name="Kheradpour P."/>
            <person name="Kirkness E.F."/>
            <person name="Koerich L.B."/>
            <person name="Kristiansen K."/>
            <person name="Kudrna D."/>
            <person name="Kulathinal R.J."/>
            <person name="Kumar S."/>
            <person name="Kwok R."/>
            <person name="Lander E."/>
            <person name="Langley C.H."/>
            <person name="Lapoint R."/>
            <person name="Lazzaro B.P."/>
            <person name="Lee S.J."/>
            <person name="Levesque L."/>
            <person name="Li R."/>
            <person name="Lin C.F."/>
            <person name="Lin M.F."/>
            <person name="Lindblad-Toh K."/>
            <person name="Llopart A."/>
            <person name="Long M."/>
            <person name="Low L."/>
            <person name="Lozovsky E."/>
            <person name="Lu J."/>
            <person name="Luo M."/>
            <person name="Machado C.A."/>
            <person name="Makalowski W."/>
            <person name="Marzo M."/>
            <person name="Matsuda M."/>
            <person name="Matzkin L."/>
            <person name="McAllister B."/>
            <person name="McBride C.S."/>
            <person name="McKernan B."/>
            <person name="McKernan K."/>
            <person name="Mendez-Lago M."/>
            <person name="Minx P."/>
            <person name="Mollenhauer M.U."/>
            <person name="Montooth K."/>
            <person name="Mount S.M."/>
            <person name="Mu X."/>
            <person name="Myers E."/>
            <person name="Negre B."/>
            <person name="Newfeld S."/>
            <person name="Nielsen R."/>
            <person name="Noor M.A."/>
            <person name="O'Grady P."/>
            <person name="Pachter L."/>
            <person name="Papaceit M."/>
            <person name="Parisi M.J."/>
            <person name="Parisi M."/>
            <person name="Parts L."/>
            <person name="Pedersen J.S."/>
            <person name="Pesole G."/>
            <person name="Phillippy A.M."/>
            <person name="Ponting C.P."/>
            <person name="Pop M."/>
            <person name="Porcelli D."/>
            <person name="Powell J.R."/>
            <person name="Prohaska S."/>
            <person name="Pruitt K."/>
            <person name="Puig M."/>
            <person name="Quesneville H."/>
            <person name="Ram K.R."/>
            <person name="Rand D."/>
            <person name="Rasmussen M.D."/>
            <person name="Reed L.K."/>
            <person name="Reenan R."/>
            <person name="Reily A."/>
            <person name="Remington K.A."/>
            <person name="Rieger T.T."/>
            <person name="Ritchie M.G."/>
            <person name="Robin C."/>
            <person name="Rogers Y.H."/>
            <person name="Rohde C."/>
            <person name="Rozas J."/>
            <person name="Rubenfield M.J."/>
            <person name="Ruiz A."/>
            <person name="Russo S."/>
            <person name="Salzberg S.L."/>
            <person name="Sanchez-Gracia A."/>
            <person name="Saranga D.J."/>
            <person name="Sato H."/>
            <person name="Schaeffer S.W."/>
            <person name="Schatz M.C."/>
            <person name="Schlenke T."/>
            <person name="Schwartz R."/>
            <person name="Segarra C."/>
            <person name="Singh R.S."/>
            <person name="Sirot L."/>
            <person name="Sirota M."/>
            <person name="Sisneros N.B."/>
            <person name="Smith C.D."/>
            <person name="Smith T.F."/>
            <person name="Spieth J."/>
            <person name="Stage D.E."/>
            <person name="Stark A."/>
            <person name="Stephan W."/>
            <person name="Strausberg R.L."/>
            <person name="Strempel S."/>
            <person name="Sturgill D."/>
            <person name="Sutton G."/>
            <person name="Sutton G.G."/>
            <person name="Tao W."/>
            <person name="Teichmann S."/>
            <person name="Tobari Y.N."/>
            <person name="Tomimura Y."/>
            <person name="Tsolas J.M."/>
            <person name="Valente V.L."/>
            <person name="Venter E."/>
            <person name="Venter J.C."/>
            <person name="Vicario S."/>
            <person name="Vieira F.G."/>
            <person name="Vilella A.J."/>
            <person name="Villasante A."/>
            <person name="Walenz B."/>
            <person name="Wang J."/>
            <person name="Wasserman M."/>
            <person name="Watts T."/>
            <person name="Wilson D."/>
            <person name="Wilson R.K."/>
            <person name="Wing R.A."/>
            <person name="Wolfner M.F."/>
            <person name="Wong A."/>
            <person name="Wong G.K."/>
            <person name="Wu C.I."/>
            <person name="Wu G."/>
            <person name="Yamamoto D."/>
            <person name="Yang H.P."/>
            <person name="Yang S.P."/>
            <person name="Yorke J.A."/>
            <person name="Yoshida K."/>
            <person name="Zdobnov E."/>
            <person name="Zhang P."/>
            <person name="Zhang Y."/>
            <person name="Zimin A.V."/>
            <person name="Baldwin J."/>
            <person name="Abdouelleil A."/>
            <person name="Abdulkadir J."/>
            <person name="Abebe A."/>
            <person name="Abera B."/>
            <person name="Abreu J."/>
            <person name="Acer S.C."/>
            <person name="Aftuck L."/>
            <person name="Alexander A."/>
            <person name="An P."/>
            <person name="Anderson E."/>
            <person name="Anderson S."/>
            <person name="Arachi H."/>
            <person name="Azer M."/>
            <person name="Bachantsang P."/>
            <person name="Barry A."/>
            <person name="Bayul T."/>
            <person name="Berlin A."/>
            <person name="Bessette D."/>
            <person name="Bloom T."/>
            <person name="Blye J."/>
            <person name="Boguslavskiy L."/>
            <person name="Bonnet C."/>
            <person name="Boukhgalter B."/>
            <person name="Bourzgui I."/>
            <person name="Brown A."/>
            <person name="Cahill P."/>
            <person name="Channer S."/>
            <person name="Cheshatsang Y."/>
            <person name="Chuda L."/>
            <person name="Citroen M."/>
            <person name="Collymore A."/>
            <person name="Cooke P."/>
            <person name="Costello M."/>
            <person name="D'Aco K."/>
            <person name="Daza R."/>
            <person name="De Haan G."/>
            <person name="DeGray S."/>
            <person name="DeMaso C."/>
            <person name="Dhargay N."/>
            <person name="Dooley K."/>
            <person name="Dooley E."/>
            <person name="Doricent M."/>
            <person name="Dorje P."/>
            <person name="Dorjee K."/>
            <person name="Dupes A."/>
            <person name="Elong R."/>
            <person name="Falk J."/>
            <person name="Farina A."/>
            <person name="Faro S."/>
            <person name="Ferguson D."/>
            <person name="Fisher S."/>
            <person name="Foley C.D."/>
            <person name="Franke A."/>
            <person name="Friedrich D."/>
            <person name="Gadbois L."/>
            <person name="Gearin G."/>
            <person name="Gearin C.R."/>
            <person name="Giannoukos G."/>
            <person name="Goode T."/>
            <person name="Graham J."/>
            <person name="Grandbois E."/>
            <person name="Grewal S."/>
            <person name="Gyaltsen K."/>
            <person name="Hafez N."/>
            <person name="Hagos B."/>
            <person name="Hall J."/>
            <person name="Henson C."/>
            <person name="Hollinger A."/>
            <person name="Honan T."/>
            <person name="Huard M.D."/>
            <person name="Hughes L."/>
            <person name="Hurhula B."/>
            <person name="Husby M.E."/>
            <person name="Kamat A."/>
            <person name="Kanga B."/>
            <person name="Kashin S."/>
            <person name="Khazanovich D."/>
            <person name="Kisner P."/>
            <person name="Lance K."/>
            <person name="Lara M."/>
            <person name="Lee W."/>
            <person name="Lennon N."/>
            <person name="Letendre F."/>
            <person name="LeVine R."/>
            <person name="Lipovsky A."/>
            <person name="Liu X."/>
            <person name="Liu J."/>
            <person name="Liu S."/>
            <person name="Lokyitsang T."/>
            <person name="Lokyitsang Y."/>
            <person name="Lubonja R."/>
            <person name="Lui A."/>
            <person name="MacDonald P."/>
            <person name="Magnisalis V."/>
            <person name="Maru K."/>
            <person name="Matthews C."/>
            <person name="McCusker W."/>
            <person name="McDonough S."/>
            <person name="Mehta T."/>
            <person name="Meldrim J."/>
            <person name="Meneus L."/>
            <person name="Mihai O."/>
            <person name="Mihalev A."/>
            <person name="Mihova T."/>
            <person name="Mittelman R."/>
            <person name="Mlenga V."/>
            <person name="Montmayeur A."/>
            <person name="Mulrain L."/>
            <person name="Navidi A."/>
            <person name="Naylor J."/>
            <person name="Negash T."/>
            <person name="Nguyen T."/>
            <person name="Nguyen N."/>
            <person name="Nicol R."/>
            <person name="Norbu C."/>
            <person name="Norbu N."/>
            <person name="Novod N."/>
            <person name="O'Neill B."/>
            <person name="Osman S."/>
            <person name="Markiewicz E."/>
            <person name="Oyono O.L."/>
            <person name="Patti C."/>
            <person name="Phunkhang P."/>
            <person name="Pierre F."/>
            <person name="Priest M."/>
            <person name="Raghuraman S."/>
            <person name="Rege F."/>
            <person name="Reyes R."/>
            <person name="Rise C."/>
            <person name="Rogov P."/>
            <person name="Ross K."/>
            <person name="Ryan E."/>
            <person name="Settipalli S."/>
            <person name="Shea T."/>
            <person name="Sherpa N."/>
            <person name="Shi L."/>
            <person name="Shih D."/>
            <person name="Sparrow T."/>
            <person name="Spaulding J."/>
            <person name="Stalker J."/>
            <person name="Stange-Thomann N."/>
            <person name="Stavropoulos S."/>
            <person name="Stone C."/>
            <person name="Strader C."/>
            <person name="Tesfaye S."/>
            <person name="Thomson T."/>
            <person name="Thoulutsang Y."/>
            <person name="Thoulutsang D."/>
            <person name="Topham K."/>
            <person name="Topping I."/>
            <person name="Tsamla T."/>
            <person name="Vassiliev H."/>
            <person name="Vo A."/>
            <person name="Wangchuk T."/>
            <person name="Wangdi T."/>
            <person name="Weiand M."/>
            <person name="Wilkinson J."/>
            <person name="Wilson A."/>
            <person name="Yadav S."/>
            <person name="Young G."/>
            <person name="Yu Q."/>
            <person name="Zembek L."/>
            <person name="Zhong D."/>
            <person name="Zimmer A."/>
            <person name="Zwirko Z."/>
            <person name="Jaffe D.B."/>
            <person name="Alvarez P."/>
            <person name="Brockman W."/>
            <person name="Butler J."/>
            <person name="Chin C."/>
            <person name="Gnerre S."/>
            <person name="Grabherr M."/>
            <person name="Kleber M."/>
            <person name="Mauceli E."/>
            <person name="MacCallum I."/>
        </authorList>
    </citation>
    <scope>NUCLEOTIDE SEQUENCE [LARGE SCALE GENOMIC DNA]</scope>
    <source>
        <strain evidence="3">Tucson 15287-2541.00</strain>
    </source>
</reference>
<sequence length="156" mass="17884">MVRMEHKSRSSYPHVWTKIDESENNKFYHQDELENQLKQKLKIEDVPDSKDSPHAISPEMHKNLLEICRCGRPRRGIHLGKCLQRALNPNIGEKDKQSEETEALTPTSMPRTSNSSIGWRTASYRKLEQSMQYASPTHSMPGPRITAAPYNTIIIG</sequence>
<dbReference type="KEGG" id="dgr:6567574"/>
<protein>
    <submittedName>
        <fullName evidence="2">GH21746</fullName>
    </submittedName>
</protein>
<feature type="region of interest" description="Disordered" evidence="1">
    <location>
        <begin position="87"/>
        <end position="118"/>
    </location>
</feature>
<dbReference type="InParanoid" id="B4JRZ3"/>
<dbReference type="EMBL" id="CH916373">
    <property type="protein sequence ID" value="EDV94533.1"/>
    <property type="molecule type" value="Genomic_DNA"/>
</dbReference>
<gene>
    <name evidence="2" type="primary">Dgri\GH21746</name>
    <name evidence="2" type="ORF">Dgri_GH21746</name>
</gene>
<accession>B4JRZ3</accession>
<dbReference type="AlphaFoldDB" id="B4JRZ3"/>
<evidence type="ECO:0000313" key="3">
    <source>
        <dbReference type="Proteomes" id="UP000001070"/>
    </source>
</evidence>
<proteinExistence type="predicted"/>
<evidence type="ECO:0000313" key="2">
    <source>
        <dbReference type="EMBL" id="EDV94533.1"/>
    </source>
</evidence>